<proteinExistence type="predicted"/>
<dbReference type="Pfam" id="PF20586">
    <property type="entry name" value="DUF6788"/>
    <property type="match status" value="1"/>
</dbReference>
<reference evidence="2" key="1">
    <citation type="submission" date="2021-05" db="EMBL/GenBank/DDBJ databases">
        <title>Energy efficiency and biological interactions define the core microbiome of deep oligotrophic groundwater.</title>
        <authorList>
            <person name="Mehrshad M."/>
            <person name="Lopez-Fernandez M."/>
            <person name="Bell E."/>
            <person name="Bernier-Latmani R."/>
            <person name="Bertilsson S."/>
            <person name="Dopson M."/>
        </authorList>
    </citation>
    <scope>NUCLEOTIDE SEQUENCE</scope>
    <source>
        <strain evidence="2">Modern_marine.mb.64</strain>
    </source>
</reference>
<evidence type="ECO:0000259" key="1">
    <source>
        <dbReference type="Pfam" id="PF20586"/>
    </source>
</evidence>
<dbReference type="Proteomes" id="UP000777784">
    <property type="component" value="Unassembled WGS sequence"/>
</dbReference>
<evidence type="ECO:0000313" key="2">
    <source>
        <dbReference type="EMBL" id="MBU2691467.1"/>
    </source>
</evidence>
<accession>A0A948RYJ6</accession>
<evidence type="ECO:0000313" key="3">
    <source>
        <dbReference type="Proteomes" id="UP000777784"/>
    </source>
</evidence>
<name>A0A948RYJ6_UNCEI</name>
<gene>
    <name evidence="2" type="ORF">KJ970_11120</name>
</gene>
<comment type="caution">
    <text evidence="2">The sequence shown here is derived from an EMBL/GenBank/DDBJ whole genome shotgun (WGS) entry which is preliminary data.</text>
</comment>
<feature type="domain" description="DUF6788" evidence="1">
    <location>
        <begin position="7"/>
        <end position="71"/>
    </location>
</feature>
<dbReference type="InterPro" id="IPR046738">
    <property type="entry name" value="DUF6788"/>
</dbReference>
<organism evidence="2 3">
    <name type="scientific">Eiseniibacteriota bacterium</name>
    <dbReference type="NCBI Taxonomy" id="2212470"/>
    <lineage>
        <taxon>Bacteria</taxon>
        <taxon>Candidatus Eiseniibacteriota</taxon>
    </lineage>
</organism>
<dbReference type="AlphaFoldDB" id="A0A948RYJ6"/>
<dbReference type="EMBL" id="JAHJDP010000064">
    <property type="protein sequence ID" value="MBU2691467.1"/>
    <property type="molecule type" value="Genomic_DNA"/>
</dbReference>
<sequence>MSKIKVQQIERKLDRIKDALKVIGPMRPGSLTRQYKKPKESVGPYWQISYTRNMRSRTEYIRQECVADIRKQIATYKRFKNLIDQWIDLSIELSKLNMQITKGKASR</sequence>
<protein>
    <recommendedName>
        <fullName evidence="1">DUF6788 domain-containing protein</fullName>
    </recommendedName>
</protein>